<sequence length="164" mass="16680">MLLAVIAGEGPGAGVEAAVAVRAVFVPVTRPRLGIAIGIDHPRFDIVAADRCRADTHVTIVVTVIVVAVSVRRWLVIGQRATDQGAGGEAKHTGGNGVAIAVVAVMAPFIGVGRGQGHKHGGGHGGGQHGCLENSVHLGLLRTGPCSVAGDAVRLYPRLICDRG</sequence>
<protein>
    <submittedName>
        <fullName evidence="1">Msl8626 protein</fullName>
    </submittedName>
</protein>
<name>Q98HY2_RHILO</name>
<dbReference type="AlphaFoldDB" id="Q98HY2"/>
<dbReference type="KEGG" id="mlo:msl8626"/>
<dbReference type="Proteomes" id="UP000000552">
    <property type="component" value="Chromosome"/>
</dbReference>
<organism evidence="1 2">
    <name type="scientific">Mesorhizobium japonicum (strain LMG 29417 / CECT 9101 / MAFF 303099)</name>
    <name type="common">Mesorhizobium loti (strain MAFF 303099)</name>
    <dbReference type="NCBI Taxonomy" id="266835"/>
    <lineage>
        <taxon>Bacteria</taxon>
        <taxon>Pseudomonadati</taxon>
        <taxon>Pseudomonadota</taxon>
        <taxon>Alphaproteobacteria</taxon>
        <taxon>Hyphomicrobiales</taxon>
        <taxon>Phyllobacteriaceae</taxon>
        <taxon>Mesorhizobium</taxon>
    </lineage>
</organism>
<evidence type="ECO:0000313" key="1">
    <source>
        <dbReference type="EMBL" id="BAB49734.1"/>
    </source>
</evidence>
<accession>Q98HY2</accession>
<evidence type="ECO:0000313" key="2">
    <source>
        <dbReference type="Proteomes" id="UP000000552"/>
    </source>
</evidence>
<proteinExistence type="predicted"/>
<dbReference type="EMBL" id="BA000012">
    <property type="protein sequence ID" value="BAB49734.1"/>
    <property type="molecule type" value="Genomic_DNA"/>
</dbReference>
<gene>
    <name evidence="1" type="ordered locus">msl8626</name>
</gene>
<dbReference type="HOGENOM" id="CLU_1617676_0_0_5"/>
<reference evidence="1 2" key="1">
    <citation type="journal article" date="2000" name="DNA Res.">
        <title>Complete genome structure of the nitrogen-fixing symbiotic bacterium Mesorhizobium loti.</title>
        <authorList>
            <person name="Kaneko T."/>
            <person name="Nakamura Y."/>
            <person name="Sato S."/>
            <person name="Asamizu E."/>
            <person name="Kato T."/>
            <person name="Sasamoto S."/>
            <person name="Watanabe A."/>
            <person name="Idesawa K."/>
            <person name="Ishikawa A."/>
            <person name="Kawashima K."/>
            <person name="Kimura T."/>
            <person name="Kishida Y."/>
            <person name="Kiyokawa C."/>
            <person name="Kohara M."/>
            <person name="Matsumoto M."/>
            <person name="Matsuno A."/>
            <person name="Mochizuki Y."/>
            <person name="Nakayama S."/>
            <person name="Nakazaki N."/>
            <person name="Shimpo S."/>
            <person name="Sugimoto M."/>
            <person name="Takeuchi C."/>
            <person name="Yamada M."/>
            <person name="Tabata S."/>
        </authorList>
    </citation>
    <scope>NUCLEOTIDE SEQUENCE [LARGE SCALE GENOMIC DNA]</scope>
    <source>
        <strain evidence="2">LMG 29417 / CECT 9101 / MAFF 303099</strain>
    </source>
</reference>